<keyword evidence="3 9" id="KW-0963">Cytoplasm</keyword>
<keyword evidence="5 9" id="KW-0548">Nucleotidyltransferase</keyword>
<dbReference type="AlphaFoldDB" id="D1AJG9"/>
<dbReference type="SMART" id="SM00480">
    <property type="entry name" value="POL3Bc"/>
    <property type="match status" value="1"/>
</dbReference>
<evidence type="ECO:0000256" key="9">
    <source>
        <dbReference type="PIRNR" id="PIRNR000804"/>
    </source>
</evidence>
<comment type="similarity">
    <text evidence="2 9">Belongs to the beta sliding clamp family.</text>
</comment>
<sequence>MLNIKVNRKDFLKGLQIVENAVSENKIRPVISGIFIEARENEIFLKGTDLELSINFKINGEVKENGKIVIKYKLIEEFLKQIEDEFIELIEESGKIIIKTGKINSEFSTYDPENYPATPTLELGVEYNFDKQKLLESIEKARIAASLTPENLAVNCIRFEIEENKLKLVSSDTYRLIYLEEELDEEEKNKESLSVSIPLKTMDGLLKIMKLTSEDKIVLKSDGTKVYFQMGDVEILTRVIELQFPDYKAILTGAQYDKKILLNTKDFISVLKRTLIFVRDNYEAKNSGIFSFENDKLFLNGISENAKIKEEIPIIKEGEDIKISLNVKFLLDYISTITGEVTQLKMLNSKSSVLITEEKNDKSLYLTMPLALRD</sequence>
<comment type="function">
    <text evidence="9">Confers DNA tethering and processivity to DNA polymerases and other proteins. Acts as a clamp, forming a ring around DNA (a reaction catalyzed by the clamp-loading complex) which diffuses in an ATP-independent manner freely and bidirectionally along dsDNA. Initially characterized for its ability to contact the catalytic subunit of DNA polymerase III (Pol III), a complex, multichain enzyme responsible for most of the replicative synthesis in bacteria; Pol III exhibits 3'-5' exonuclease proofreading activity. The beta chain is required for initiation of replication as well as for processivity of DNA replication.</text>
</comment>
<dbReference type="RefSeq" id="WP_012861451.1">
    <property type="nucleotide sequence ID" value="NC_013517.1"/>
</dbReference>
<evidence type="ECO:0000256" key="7">
    <source>
        <dbReference type="ARBA" id="ARBA00022932"/>
    </source>
</evidence>
<dbReference type="PIRSF" id="PIRSF000804">
    <property type="entry name" value="DNA_pol_III_b"/>
    <property type="match status" value="1"/>
</dbReference>
<dbReference type="GO" id="GO:0009360">
    <property type="term" value="C:DNA polymerase III complex"/>
    <property type="evidence" value="ECO:0007669"/>
    <property type="project" value="InterPro"/>
</dbReference>
<evidence type="ECO:0000256" key="2">
    <source>
        <dbReference type="ARBA" id="ARBA00010752"/>
    </source>
</evidence>
<dbReference type="InterPro" id="IPR046938">
    <property type="entry name" value="DNA_clamp_sf"/>
</dbReference>
<dbReference type="GO" id="GO:0005737">
    <property type="term" value="C:cytoplasm"/>
    <property type="evidence" value="ECO:0007669"/>
    <property type="project" value="UniProtKB-SubCell"/>
</dbReference>
<keyword evidence="4 9" id="KW-0808">Transferase</keyword>
<feature type="domain" description="DNA polymerase III beta sliding clamp N-terminal" evidence="10">
    <location>
        <begin position="3"/>
        <end position="118"/>
    </location>
</feature>
<name>D1AJG9_SEBTE</name>
<dbReference type="NCBIfam" id="TIGR00663">
    <property type="entry name" value="dnan"/>
    <property type="match status" value="1"/>
</dbReference>
<organism evidence="13 14">
    <name type="scientific">Sebaldella termitidis (strain ATCC 33386 / NCTC 11300)</name>
    <dbReference type="NCBI Taxonomy" id="526218"/>
    <lineage>
        <taxon>Bacteria</taxon>
        <taxon>Fusobacteriati</taxon>
        <taxon>Fusobacteriota</taxon>
        <taxon>Fusobacteriia</taxon>
        <taxon>Fusobacteriales</taxon>
        <taxon>Leptotrichiaceae</taxon>
        <taxon>Sebaldella</taxon>
    </lineage>
</organism>
<dbReference type="GO" id="GO:0006271">
    <property type="term" value="P:DNA strand elongation involved in DNA replication"/>
    <property type="evidence" value="ECO:0007669"/>
    <property type="project" value="TreeGrafter"/>
</dbReference>
<dbReference type="PANTHER" id="PTHR30478:SF0">
    <property type="entry name" value="BETA SLIDING CLAMP"/>
    <property type="match status" value="1"/>
</dbReference>
<evidence type="ECO:0000256" key="1">
    <source>
        <dbReference type="ARBA" id="ARBA00004496"/>
    </source>
</evidence>
<dbReference type="STRING" id="526218.Sterm_2002"/>
<evidence type="ECO:0000256" key="6">
    <source>
        <dbReference type="ARBA" id="ARBA00022705"/>
    </source>
</evidence>
<dbReference type="InterPro" id="IPR022635">
    <property type="entry name" value="DNA_polIII_beta_C"/>
</dbReference>
<dbReference type="Gene3D" id="3.10.150.10">
    <property type="entry name" value="DNA Polymerase III, subunit A, domain 2"/>
    <property type="match status" value="1"/>
</dbReference>
<keyword evidence="14" id="KW-1185">Reference proteome</keyword>
<dbReference type="Pfam" id="PF00712">
    <property type="entry name" value="DNA_pol3_beta"/>
    <property type="match status" value="1"/>
</dbReference>
<reference evidence="14" key="1">
    <citation type="submission" date="2009-09" db="EMBL/GenBank/DDBJ databases">
        <title>The complete chromosome of Sebaldella termitidis ATCC 33386.</title>
        <authorList>
            <consortium name="US DOE Joint Genome Institute (JGI-PGF)"/>
            <person name="Lucas S."/>
            <person name="Copeland A."/>
            <person name="Lapidus A."/>
            <person name="Glavina del Rio T."/>
            <person name="Dalin E."/>
            <person name="Tice H."/>
            <person name="Bruce D."/>
            <person name="Goodwin L."/>
            <person name="Pitluck S."/>
            <person name="Kyrpides N."/>
            <person name="Mavromatis K."/>
            <person name="Ivanova N."/>
            <person name="Mikhailova N."/>
            <person name="Sims D."/>
            <person name="Meincke L."/>
            <person name="Brettin T."/>
            <person name="Detter J.C."/>
            <person name="Han C."/>
            <person name="Larimer F."/>
            <person name="Land M."/>
            <person name="Hauser L."/>
            <person name="Markowitz V."/>
            <person name="Cheng J.F."/>
            <person name="Hugenholtz P."/>
            <person name="Woyke T."/>
            <person name="Wu D."/>
            <person name="Eisen J.A."/>
        </authorList>
    </citation>
    <scope>NUCLEOTIDE SEQUENCE [LARGE SCALE GENOMIC DNA]</scope>
    <source>
        <strain evidence="14">ATCC 33386 / NCTC 11300</strain>
    </source>
</reference>
<dbReference type="InterPro" id="IPR001001">
    <property type="entry name" value="DNA_polIII_beta"/>
</dbReference>
<keyword evidence="6 9" id="KW-0235">DNA replication</keyword>
<evidence type="ECO:0000313" key="14">
    <source>
        <dbReference type="Proteomes" id="UP000000845"/>
    </source>
</evidence>
<dbReference type="GO" id="GO:0008408">
    <property type="term" value="F:3'-5' exonuclease activity"/>
    <property type="evidence" value="ECO:0007669"/>
    <property type="project" value="InterPro"/>
</dbReference>
<dbReference type="Pfam" id="PF02767">
    <property type="entry name" value="DNA_pol3_beta_2"/>
    <property type="match status" value="1"/>
</dbReference>
<keyword evidence="7 9" id="KW-0239">DNA-directed DNA polymerase</keyword>
<feature type="domain" description="DNA polymerase III beta sliding clamp central" evidence="11">
    <location>
        <begin position="130"/>
        <end position="246"/>
    </location>
</feature>
<comment type="subcellular location">
    <subcellularLocation>
        <location evidence="1 9">Cytoplasm</location>
    </subcellularLocation>
</comment>
<evidence type="ECO:0000256" key="3">
    <source>
        <dbReference type="ARBA" id="ARBA00022490"/>
    </source>
</evidence>
<dbReference type="InterPro" id="IPR022634">
    <property type="entry name" value="DNA_polIII_beta_N"/>
</dbReference>
<comment type="subunit">
    <text evidence="9">Forms a ring-shaped head-to-tail homodimer around DNA.</text>
</comment>
<evidence type="ECO:0000256" key="8">
    <source>
        <dbReference type="ARBA" id="ARBA00023125"/>
    </source>
</evidence>
<proteinExistence type="inferred from homology"/>
<accession>D1AJG9</accession>
<dbReference type="SUPFAM" id="SSF55979">
    <property type="entry name" value="DNA clamp"/>
    <property type="match status" value="3"/>
</dbReference>
<evidence type="ECO:0000259" key="12">
    <source>
        <dbReference type="Pfam" id="PF02768"/>
    </source>
</evidence>
<dbReference type="HOGENOM" id="CLU_038149_5_0_0"/>
<keyword evidence="8" id="KW-0238">DNA-binding</keyword>
<evidence type="ECO:0000256" key="4">
    <source>
        <dbReference type="ARBA" id="ARBA00022679"/>
    </source>
</evidence>
<protein>
    <recommendedName>
        <fullName evidence="9">Beta sliding clamp</fullName>
    </recommendedName>
</protein>
<dbReference type="Pfam" id="PF02768">
    <property type="entry name" value="DNA_pol3_beta_3"/>
    <property type="match status" value="1"/>
</dbReference>
<dbReference type="CDD" id="cd00140">
    <property type="entry name" value="beta_clamp"/>
    <property type="match status" value="1"/>
</dbReference>
<feature type="domain" description="DNA polymerase III beta sliding clamp C-terminal" evidence="12">
    <location>
        <begin position="255"/>
        <end position="370"/>
    </location>
</feature>
<evidence type="ECO:0000259" key="10">
    <source>
        <dbReference type="Pfam" id="PF00712"/>
    </source>
</evidence>
<dbReference type="GO" id="GO:0003887">
    <property type="term" value="F:DNA-directed DNA polymerase activity"/>
    <property type="evidence" value="ECO:0007669"/>
    <property type="project" value="UniProtKB-UniRule"/>
</dbReference>
<evidence type="ECO:0000259" key="11">
    <source>
        <dbReference type="Pfam" id="PF02767"/>
    </source>
</evidence>
<dbReference type="PANTHER" id="PTHR30478">
    <property type="entry name" value="DNA POLYMERASE III SUBUNIT BETA"/>
    <property type="match status" value="1"/>
</dbReference>
<evidence type="ECO:0000313" key="13">
    <source>
        <dbReference type="EMBL" id="ACZ08857.1"/>
    </source>
</evidence>
<dbReference type="eggNOG" id="COG0592">
    <property type="taxonomic scope" value="Bacteria"/>
</dbReference>
<dbReference type="GO" id="GO:0003677">
    <property type="term" value="F:DNA binding"/>
    <property type="evidence" value="ECO:0007669"/>
    <property type="project" value="UniProtKB-UniRule"/>
</dbReference>
<dbReference type="KEGG" id="str:Sterm_2002"/>
<reference evidence="13 14" key="2">
    <citation type="journal article" date="2010" name="Stand. Genomic Sci.">
        <title>Complete genome sequence of Sebaldella termitidis type strain (NCTC 11300).</title>
        <authorList>
            <person name="Harmon-Smith M."/>
            <person name="Celia L."/>
            <person name="Chertkov O."/>
            <person name="Lapidus A."/>
            <person name="Copeland A."/>
            <person name="Glavina Del Rio T."/>
            <person name="Nolan M."/>
            <person name="Lucas S."/>
            <person name="Tice H."/>
            <person name="Cheng J.F."/>
            <person name="Han C."/>
            <person name="Detter J.C."/>
            <person name="Bruce D."/>
            <person name="Goodwin L."/>
            <person name="Pitluck S."/>
            <person name="Pati A."/>
            <person name="Liolios K."/>
            <person name="Ivanova N."/>
            <person name="Mavromatis K."/>
            <person name="Mikhailova N."/>
            <person name="Chen A."/>
            <person name="Palaniappan K."/>
            <person name="Land M."/>
            <person name="Hauser L."/>
            <person name="Chang Y.J."/>
            <person name="Jeffries C.D."/>
            <person name="Brettin T."/>
            <person name="Goker M."/>
            <person name="Beck B."/>
            <person name="Bristow J."/>
            <person name="Eisen J.A."/>
            <person name="Markowitz V."/>
            <person name="Hugenholtz P."/>
            <person name="Kyrpides N.C."/>
            <person name="Klenk H.P."/>
            <person name="Chen F."/>
        </authorList>
    </citation>
    <scope>NUCLEOTIDE SEQUENCE [LARGE SCALE GENOMIC DNA]</scope>
    <source>
        <strain evidence="14">ATCC 33386 / NCTC 11300</strain>
    </source>
</reference>
<dbReference type="InterPro" id="IPR022637">
    <property type="entry name" value="DNA_polIII_beta_cen"/>
</dbReference>
<dbReference type="EMBL" id="CP001739">
    <property type="protein sequence ID" value="ACZ08857.1"/>
    <property type="molecule type" value="Genomic_DNA"/>
</dbReference>
<evidence type="ECO:0000256" key="5">
    <source>
        <dbReference type="ARBA" id="ARBA00022695"/>
    </source>
</evidence>
<dbReference type="Proteomes" id="UP000000845">
    <property type="component" value="Chromosome"/>
</dbReference>
<gene>
    <name evidence="13" type="ordered locus">Sterm_2002</name>
</gene>
<dbReference type="Gene3D" id="3.70.10.10">
    <property type="match status" value="1"/>
</dbReference>